<feature type="transmembrane region" description="Helical" evidence="5">
    <location>
        <begin position="64"/>
        <end position="87"/>
    </location>
</feature>
<dbReference type="PANTHER" id="PTHR16201:SF44">
    <property type="entry name" value="SEVEN TRANSMEMBRANE PROTEIN 1"/>
    <property type="match status" value="1"/>
</dbReference>
<dbReference type="InterPro" id="IPR051415">
    <property type="entry name" value="LAAT-1"/>
</dbReference>
<feature type="transmembrane region" description="Helical" evidence="5">
    <location>
        <begin position="128"/>
        <end position="145"/>
    </location>
</feature>
<dbReference type="AlphaFoldDB" id="A0A6C0ALN5"/>
<feature type="transmembrane region" description="Helical" evidence="5">
    <location>
        <begin position="6"/>
        <end position="26"/>
    </location>
</feature>
<dbReference type="Pfam" id="PF04193">
    <property type="entry name" value="PQ-loop"/>
    <property type="match status" value="2"/>
</dbReference>
<evidence type="ECO:0000256" key="5">
    <source>
        <dbReference type="SAM" id="Phobius"/>
    </source>
</evidence>
<feature type="transmembrane region" description="Helical" evidence="5">
    <location>
        <begin position="187"/>
        <end position="208"/>
    </location>
</feature>
<keyword evidence="2 5" id="KW-0812">Transmembrane</keyword>
<evidence type="ECO:0008006" key="7">
    <source>
        <dbReference type="Google" id="ProtNLM"/>
    </source>
</evidence>
<protein>
    <recommendedName>
        <fullName evidence="7">PQ-loop repeat-containing protein</fullName>
    </recommendedName>
</protein>
<evidence type="ECO:0000256" key="2">
    <source>
        <dbReference type="ARBA" id="ARBA00022692"/>
    </source>
</evidence>
<dbReference type="Gene3D" id="1.20.1280.290">
    <property type="match status" value="2"/>
</dbReference>
<keyword evidence="3 5" id="KW-1133">Transmembrane helix</keyword>
<sequence>MLGVTLSWGFAIISNISWSYVYISQLKENYINKSDFNLSFYFILCWFVSDTLSNYAGYYKQAPIIIMYINSCNIIFDTIFICQYFYYKFYDLFCIDNYDPLLENRNVNTIQILFKKIFYIFKSIESQLLLIYIFFIICMDLIINITHVEKVIIGEIYGWILFIILVLARLPQIIFHYNQKTVKKSTLFIFINIICANLFLLTSILIRLIDINDNNKKLEYINKNIQWIISPIITSSLDFIIIYQYCYFSKK</sequence>
<feature type="transmembrane region" description="Helical" evidence="5">
    <location>
        <begin position="157"/>
        <end position="175"/>
    </location>
</feature>
<evidence type="ECO:0000256" key="3">
    <source>
        <dbReference type="ARBA" id="ARBA00022989"/>
    </source>
</evidence>
<dbReference type="EMBL" id="MN740714">
    <property type="protein sequence ID" value="QHS80536.1"/>
    <property type="molecule type" value="Genomic_DNA"/>
</dbReference>
<evidence type="ECO:0000313" key="6">
    <source>
        <dbReference type="EMBL" id="QHS80536.1"/>
    </source>
</evidence>
<feature type="transmembrane region" description="Helical" evidence="5">
    <location>
        <begin position="228"/>
        <end position="248"/>
    </location>
</feature>
<dbReference type="PANTHER" id="PTHR16201">
    <property type="entry name" value="SEVEN TRANSMEMBRANE PROTEIN 1-RELATED"/>
    <property type="match status" value="1"/>
</dbReference>
<accession>A0A6C0ALN5</accession>
<proteinExistence type="predicted"/>
<feature type="transmembrane region" description="Helical" evidence="5">
    <location>
        <begin position="38"/>
        <end position="58"/>
    </location>
</feature>
<dbReference type="InterPro" id="IPR006603">
    <property type="entry name" value="PQ-loop_rpt"/>
</dbReference>
<keyword evidence="4 5" id="KW-0472">Membrane</keyword>
<organism evidence="6">
    <name type="scientific">viral metagenome</name>
    <dbReference type="NCBI Taxonomy" id="1070528"/>
    <lineage>
        <taxon>unclassified sequences</taxon>
        <taxon>metagenomes</taxon>
        <taxon>organismal metagenomes</taxon>
    </lineage>
</organism>
<comment type="subcellular location">
    <subcellularLocation>
        <location evidence="1">Membrane</location>
        <topology evidence="1">Multi-pass membrane protein</topology>
    </subcellularLocation>
</comment>
<evidence type="ECO:0000256" key="4">
    <source>
        <dbReference type="ARBA" id="ARBA00023136"/>
    </source>
</evidence>
<evidence type="ECO:0000256" key="1">
    <source>
        <dbReference type="ARBA" id="ARBA00004141"/>
    </source>
</evidence>
<reference evidence="6" key="1">
    <citation type="journal article" date="2020" name="Nature">
        <title>Giant virus diversity and host interactions through global metagenomics.</title>
        <authorList>
            <person name="Schulz F."/>
            <person name="Roux S."/>
            <person name="Paez-Espino D."/>
            <person name="Jungbluth S."/>
            <person name="Walsh D.A."/>
            <person name="Denef V.J."/>
            <person name="McMahon K.D."/>
            <person name="Konstantinidis K.T."/>
            <person name="Eloe-Fadrosh E.A."/>
            <person name="Kyrpides N.C."/>
            <person name="Woyke T."/>
        </authorList>
    </citation>
    <scope>NUCLEOTIDE SEQUENCE</scope>
    <source>
        <strain evidence="6">GVMAG-S-1091796-13</strain>
    </source>
</reference>
<dbReference type="GO" id="GO:0016020">
    <property type="term" value="C:membrane"/>
    <property type="evidence" value="ECO:0007669"/>
    <property type="project" value="UniProtKB-SubCell"/>
</dbReference>
<name>A0A6C0ALN5_9ZZZZ</name>